<reference evidence="2" key="1">
    <citation type="journal article" date="2021" name="Proc. Natl. Acad. Sci. U.S.A.">
        <title>A Catalog of Tens of Thousands of Viruses from Human Metagenomes Reveals Hidden Associations with Chronic Diseases.</title>
        <authorList>
            <person name="Tisza M.J."/>
            <person name="Buck C.B."/>
        </authorList>
    </citation>
    <scope>NUCLEOTIDE SEQUENCE</scope>
    <source>
        <strain evidence="2">CtL5G6</strain>
    </source>
</reference>
<accession>A0A8S5NB58</accession>
<dbReference type="EMBL" id="BK015109">
    <property type="protein sequence ID" value="DAD91307.1"/>
    <property type="molecule type" value="Genomic_DNA"/>
</dbReference>
<evidence type="ECO:0000313" key="2">
    <source>
        <dbReference type="EMBL" id="DAD91307.1"/>
    </source>
</evidence>
<proteinExistence type="predicted"/>
<feature type="region of interest" description="Disordered" evidence="1">
    <location>
        <begin position="1"/>
        <end position="47"/>
    </location>
</feature>
<evidence type="ECO:0000256" key="1">
    <source>
        <dbReference type="SAM" id="MobiDB-lite"/>
    </source>
</evidence>
<sequence>MMAAWQRPKPFRQHRRDGRPMMAAWQRPKPFRQHRRDGRGSHPQKGVLSMARKNNSLNPAMYGLTQQDVERVIRIHTMCKDMDEDAFEQMETAAASINLVASLKKLDNRPVA</sequence>
<protein>
    <submittedName>
        <fullName evidence="2">Uncharacterized protein</fullName>
    </submittedName>
</protein>
<organism evidence="2">
    <name type="scientific">Siphoviridae sp. ctL5G6</name>
    <dbReference type="NCBI Taxonomy" id="2826247"/>
    <lineage>
        <taxon>Viruses</taxon>
        <taxon>Duplodnaviria</taxon>
        <taxon>Heunggongvirae</taxon>
        <taxon>Uroviricota</taxon>
        <taxon>Caudoviricetes</taxon>
    </lineage>
</organism>
<name>A0A8S5NB58_9CAUD</name>